<dbReference type="RefSeq" id="WP_093363484.1">
    <property type="nucleotide sequence ID" value="NZ_FOZZ01000001.1"/>
</dbReference>
<dbReference type="AlphaFoldDB" id="A0A1I6PEJ6"/>
<protein>
    <submittedName>
        <fullName evidence="1">Uncharacterized protein</fullName>
    </submittedName>
</protein>
<name>A0A1I6PEJ6_9SPHI</name>
<evidence type="ECO:0000313" key="2">
    <source>
        <dbReference type="Proteomes" id="UP000198785"/>
    </source>
</evidence>
<reference evidence="1 2" key="1">
    <citation type="submission" date="2016-10" db="EMBL/GenBank/DDBJ databases">
        <authorList>
            <person name="de Groot N.N."/>
        </authorList>
    </citation>
    <scope>NUCLEOTIDE SEQUENCE [LARGE SCALE GENOMIC DNA]</scope>
    <source>
        <strain evidence="1 2">DSM 22789</strain>
    </source>
</reference>
<keyword evidence="2" id="KW-1185">Reference proteome</keyword>
<sequence>MYFLAEEIRLLRAESKFWLKDYNGAADELNTGESARKSNGLLPDIQATPDSLGDALHYEYAIEIDGAGGTFVPFTFMRRNDLLQDGTPTQFPIPQVQ</sequence>
<organism evidence="1 2">
    <name type="scientific">Sphingobacterium wenxiniae</name>
    <dbReference type="NCBI Taxonomy" id="683125"/>
    <lineage>
        <taxon>Bacteria</taxon>
        <taxon>Pseudomonadati</taxon>
        <taxon>Bacteroidota</taxon>
        <taxon>Sphingobacteriia</taxon>
        <taxon>Sphingobacteriales</taxon>
        <taxon>Sphingobacteriaceae</taxon>
        <taxon>Sphingobacterium</taxon>
    </lineage>
</organism>
<dbReference type="OrthoDB" id="725871at2"/>
<proteinExistence type="predicted"/>
<accession>A0A1I6PEJ6</accession>
<dbReference type="EMBL" id="FOZZ01000001">
    <property type="protein sequence ID" value="SFS38599.1"/>
    <property type="molecule type" value="Genomic_DNA"/>
</dbReference>
<dbReference type="Proteomes" id="UP000198785">
    <property type="component" value="Unassembled WGS sequence"/>
</dbReference>
<evidence type="ECO:0000313" key="1">
    <source>
        <dbReference type="EMBL" id="SFS38599.1"/>
    </source>
</evidence>
<gene>
    <name evidence="1" type="ORF">SAMN05660206_101422</name>
</gene>